<dbReference type="InterPro" id="IPR016161">
    <property type="entry name" value="Ald_DH/histidinol_DH"/>
</dbReference>
<dbReference type="InterPro" id="IPR051020">
    <property type="entry name" value="ALDH-related_metabolic_enz"/>
</dbReference>
<keyword evidence="2" id="KW-0560">Oxidoreductase</keyword>
<evidence type="ECO:0000259" key="3">
    <source>
        <dbReference type="Pfam" id="PF00171"/>
    </source>
</evidence>
<gene>
    <name evidence="4" type="ORF">P0082_07520</name>
</gene>
<organism evidence="4 5">
    <name type="scientific">Candidatus Haliotispira prima</name>
    <dbReference type="NCBI Taxonomy" id="3034016"/>
    <lineage>
        <taxon>Bacteria</taxon>
        <taxon>Pseudomonadati</taxon>
        <taxon>Spirochaetota</taxon>
        <taxon>Spirochaetia</taxon>
        <taxon>Spirochaetales</taxon>
        <taxon>Spirochaetaceae</taxon>
        <taxon>Candidatus Haliotispira</taxon>
    </lineage>
</organism>
<dbReference type="Proteomes" id="UP001228690">
    <property type="component" value="Chromosome"/>
</dbReference>
<dbReference type="EMBL" id="CP123443">
    <property type="protein sequence ID" value="WGK68329.1"/>
    <property type="molecule type" value="Genomic_DNA"/>
</dbReference>
<dbReference type="InterPro" id="IPR015590">
    <property type="entry name" value="Aldehyde_DH_dom"/>
</dbReference>
<name>A0ABY8MEB5_9SPIO</name>
<evidence type="ECO:0000256" key="1">
    <source>
        <dbReference type="ARBA" id="ARBA00009986"/>
    </source>
</evidence>
<comment type="similarity">
    <text evidence="1">Belongs to the aldehyde dehydrogenase family.</text>
</comment>
<reference evidence="4 5" key="1">
    <citation type="submission" date="2023-04" db="EMBL/GenBank/DDBJ databases">
        <title>Spirochaete genome identified in red abalone sample constitutes a novel genus.</title>
        <authorList>
            <person name="Sharma S.P."/>
            <person name="Purcell C.M."/>
            <person name="Hyde J.R."/>
            <person name="Severin A.J."/>
        </authorList>
    </citation>
    <scope>NUCLEOTIDE SEQUENCE [LARGE SCALE GENOMIC DNA]</scope>
    <source>
        <strain evidence="4 5">SP-2023</strain>
    </source>
</reference>
<protein>
    <submittedName>
        <fullName evidence="4">Aldehyde dehydrogenase family protein</fullName>
    </submittedName>
</protein>
<dbReference type="InterPro" id="IPR016162">
    <property type="entry name" value="Ald_DH_N"/>
</dbReference>
<dbReference type="Gene3D" id="3.40.309.10">
    <property type="entry name" value="Aldehyde Dehydrogenase, Chain A, domain 2"/>
    <property type="match status" value="1"/>
</dbReference>
<dbReference type="PANTHER" id="PTHR42991">
    <property type="entry name" value="ALDEHYDE DEHYDROGENASE"/>
    <property type="match status" value="1"/>
</dbReference>
<sequence length="461" mass="50357">MLEVNAPYDRSVITQLPTSDKASLEKAISTAHAYFKNQKQWLPVYKRIEILEKIAVIMEERTEKLITDAAREGGKPYTDSKVEVLRAINGVKLAVQCLSGFHGEEIPMGLTKASEGRMAFTRREPIGVVASVSAFNHPVNLIIHQTVPAIAVGAPFIVKPASATPISCLNLMEIFREAGLPEEVGVAHLCDRDSAGFLVTDPRINYLSFIGSGEVGWKLRSQVAPGTRCGLEHGGVAPVIVFDDADIDAMIPQLVKGGFYHAGQVCVSVQCVFAPKGNARDIADRIAEKAKNLVVGDPLDPKTEVGPIITDWELNRVGEWVQEAVKDGAQLLCGGENHSATCYKPTVLFNPPKNAKVTQHEIFGPVVCVYGYEHPDEALEIINNMPYGFQSALYTQNIDKAFSYGKQLNATAVMINDHTAFRVDWMPFGGRDQSGLGLGGIPYSMHEMSREKMFVFKTPAS</sequence>
<evidence type="ECO:0000313" key="5">
    <source>
        <dbReference type="Proteomes" id="UP001228690"/>
    </source>
</evidence>
<dbReference type="Gene3D" id="3.40.605.10">
    <property type="entry name" value="Aldehyde Dehydrogenase, Chain A, domain 1"/>
    <property type="match status" value="1"/>
</dbReference>
<dbReference type="RefSeq" id="WP_326926504.1">
    <property type="nucleotide sequence ID" value="NZ_CP123443.1"/>
</dbReference>
<dbReference type="InterPro" id="IPR016163">
    <property type="entry name" value="Ald_DH_C"/>
</dbReference>
<accession>A0ABY8MEB5</accession>
<dbReference type="Pfam" id="PF00171">
    <property type="entry name" value="Aldedh"/>
    <property type="match status" value="1"/>
</dbReference>
<evidence type="ECO:0000256" key="2">
    <source>
        <dbReference type="ARBA" id="ARBA00023002"/>
    </source>
</evidence>
<evidence type="ECO:0000313" key="4">
    <source>
        <dbReference type="EMBL" id="WGK68329.1"/>
    </source>
</evidence>
<dbReference type="SUPFAM" id="SSF53720">
    <property type="entry name" value="ALDH-like"/>
    <property type="match status" value="1"/>
</dbReference>
<dbReference type="PANTHER" id="PTHR42991:SF1">
    <property type="entry name" value="ALDEHYDE DEHYDROGENASE"/>
    <property type="match status" value="1"/>
</dbReference>
<proteinExistence type="inferred from homology"/>
<keyword evidence="5" id="KW-1185">Reference proteome</keyword>
<feature type="domain" description="Aldehyde dehydrogenase" evidence="3">
    <location>
        <begin position="2"/>
        <end position="453"/>
    </location>
</feature>